<keyword evidence="8" id="KW-0464">Manganese</keyword>
<dbReference type="Pfam" id="PF02696">
    <property type="entry name" value="SelO"/>
    <property type="match status" value="1"/>
</dbReference>
<dbReference type="Proteomes" id="UP001223802">
    <property type="component" value="Chromosome"/>
</dbReference>
<evidence type="ECO:0000313" key="10">
    <source>
        <dbReference type="Proteomes" id="UP001223802"/>
    </source>
</evidence>
<feature type="binding site" evidence="8">
    <location>
        <position position="166"/>
    </location>
    <ligand>
        <name>ATP</name>
        <dbReference type="ChEBI" id="CHEBI:30616"/>
    </ligand>
</feature>
<dbReference type="EC" id="2.7.7.-" evidence="8"/>
<protein>
    <recommendedName>
        <fullName evidence="8">Protein nucleotidyltransferase YdiU</fullName>
        <ecNumber evidence="8">2.7.7.-</ecNumber>
    </recommendedName>
    <alternativeName>
        <fullName evidence="8">Protein adenylyltransferase YdiU</fullName>
        <ecNumber evidence="8">2.7.7.108</ecNumber>
    </alternativeName>
    <alternativeName>
        <fullName evidence="8">Protein uridylyltransferase YdiU</fullName>
        <ecNumber evidence="8">2.7.7.-</ecNumber>
    </alternativeName>
</protein>
<reference evidence="9 10" key="1">
    <citation type="submission" date="2023-02" db="EMBL/GenBank/DDBJ databases">
        <title>Complete genome sequence of a novel bacterium Oceanimonas sp. NTOU-MSR1 isolated from marine coast sediment.</title>
        <authorList>
            <person name="Yang H.-T."/>
            <person name="Chen Y.-L."/>
            <person name="Ho Y.-N."/>
        </authorList>
    </citation>
    <scope>NUCLEOTIDE SEQUENCE [LARGE SCALE GENOMIC DNA]</scope>
    <source>
        <strain evidence="9 10">NTOU-MSR1</strain>
    </source>
</reference>
<comment type="similarity">
    <text evidence="1 8">Belongs to the SELO family.</text>
</comment>
<keyword evidence="4 8" id="KW-0479">Metal-binding</keyword>
<feature type="binding site" evidence="8">
    <location>
        <position position="83"/>
    </location>
    <ligand>
        <name>ATP</name>
        <dbReference type="ChEBI" id="CHEBI:30616"/>
    </ligand>
</feature>
<comment type="catalytic activity">
    <reaction evidence="8">
        <text>L-threonyl-[protein] + ATP = 3-O-(5'-adenylyl)-L-threonyl-[protein] + diphosphate</text>
        <dbReference type="Rhea" id="RHEA:54292"/>
        <dbReference type="Rhea" id="RHEA-COMP:11060"/>
        <dbReference type="Rhea" id="RHEA-COMP:13847"/>
        <dbReference type="ChEBI" id="CHEBI:30013"/>
        <dbReference type="ChEBI" id="CHEBI:30616"/>
        <dbReference type="ChEBI" id="CHEBI:33019"/>
        <dbReference type="ChEBI" id="CHEBI:138113"/>
        <dbReference type="EC" id="2.7.7.108"/>
    </reaction>
</comment>
<feature type="binding site" evidence="8">
    <location>
        <position position="103"/>
    </location>
    <ligand>
        <name>ATP</name>
        <dbReference type="ChEBI" id="CHEBI:30616"/>
    </ligand>
</feature>
<evidence type="ECO:0000256" key="1">
    <source>
        <dbReference type="ARBA" id="ARBA00009747"/>
    </source>
</evidence>
<evidence type="ECO:0000256" key="5">
    <source>
        <dbReference type="ARBA" id="ARBA00022741"/>
    </source>
</evidence>
<feature type="binding site" evidence="8">
    <location>
        <position position="173"/>
    </location>
    <ligand>
        <name>ATP</name>
        <dbReference type="ChEBI" id="CHEBI:30616"/>
    </ligand>
</feature>
<feature type="binding site" evidence="8">
    <location>
        <position position="116"/>
    </location>
    <ligand>
        <name>ATP</name>
        <dbReference type="ChEBI" id="CHEBI:30616"/>
    </ligand>
</feature>
<dbReference type="PANTHER" id="PTHR32057:SF14">
    <property type="entry name" value="PROTEIN ADENYLYLTRANSFERASE SELO, MITOCHONDRIAL"/>
    <property type="match status" value="1"/>
</dbReference>
<comment type="catalytic activity">
    <reaction evidence="8">
        <text>L-tyrosyl-[protein] + UTP = O-(5'-uridylyl)-L-tyrosyl-[protein] + diphosphate</text>
        <dbReference type="Rhea" id="RHEA:83887"/>
        <dbReference type="Rhea" id="RHEA-COMP:10136"/>
        <dbReference type="Rhea" id="RHEA-COMP:20238"/>
        <dbReference type="ChEBI" id="CHEBI:33019"/>
        <dbReference type="ChEBI" id="CHEBI:46398"/>
        <dbReference type="ChEBI" id="CHEBI:46858"/>
        <dbReference type="ChEBI" id="CHEBI:90602"/>
    </reaction>
</comment>
<evidence type="ECO:0000313" key="9">
    <source>
        <dbReference type="EMBL" id="WMC10578.1"/>
    </source>
</evidence>
<evidence type="ECO:0000256" key="6">
    <source>
        <dbReference type="ARBA" id="ARBA00022840"/>
    </source>
</evidence>
<dbReference type="InterPro" id="IPR003846">
    <property type="entry name" value="SelO"/>
</dbReference>
<keyword evidence="3 8" id="KW-0548">Nucleotidyltransferase</keyword>
<feature type="binding site" evidence="8">
    <location>
        <position position="82"/>
    </location>
    <ligand>
        <name>ATP</name>
        <dbReference type="ChEBI" id="CHEBI:30616"/>
    </ligand>
</feature>
<dbReference type="KEGG" id="ope:PU634_16125"/>
<comment type="catalytic activity">
    <reaction evidence="8">
        <text>L-seryl-[protein] + UTP = O-(5'-uridylyl)-L-seryl-[protein] + diphosphate</text>
        <dbReference type="Rhea" id="RHEA:64604"/>
        <dbReference type="Rhea" id="RHEA-COMP:9863"/>
        <dbReference type="Rhea" id="RHEA-COMP:16635"/>
        <dbReference type="ChEBI" id="CHEBI:29999"/>
        <dbReference type="ChEBI" id="CHEBI:33019"/>
        <dbReference type="ChEBI" id="CHEBI:46398"/>
        <dbReference type="ChEBI" id="CHEBI:156051"/>
    </reaction>
</comment>
<keyword evidence="5 8" id="KW-0547">Nucleotide-binding</keyword>
<dbReference type="GO" id="GO:0000287">
    <property type="term" value="F:magnesium ion binding"/>
    <property type="evidence" value="ECO:0007669"/>
    <property type="project" value="UniProtKB-UniRule"/>
</dbReference>
<organism evidence="9 10">
    <name type="scientific">Oceanimonas pelagia</name>
    <dbReference type="NCBI Taxonomy" id="3028314"/>
    <lineage>
        <taxon>Bacteria</taxon>
        <taxon>Pseudomonadati</taxon>
        <taxon>Pseudomonadota</taxon>
        <taxon>Gammaproteobacteria</taxon>
        <taxon>Aeromonadales</taxon>
        <taxon>Aeromonadaceae</taxon>
        <taxon>Oceanimonas</taxon>
    </lineage>
</organism>
<dbReference type="EMBL" id="CP118224">
    <property type="protein sequence ID" value="WMC10578.1"/>
    <property type="molecule type" value="Genomic_DNA"/>
</dbReference>
<evidence type="ECO:0000256" key="4">
    <source>
        <dbReference type="ARBA" id="ARBA00022723"/>
    </source>
</evidence>
<dbReference type="EC" id="2.7.7.108" evidence="8"/>
<dbReference type="AlphaFoldDB" id="A0AA50KP01"/>
<dbReference type="GO" id="GO:0005524">
    <property type="term" value="F:ATP binding"/>
    <property type="evidence" value="ECO:0007669"/>
    <property type="project" value="UniProtKB-UniRule"/>
</dbReference>
<gene>
    <name evidence="8" type="primary">ydiU</name>
    <name evidence="8" type="synonym">selO</name>
    <name evidence="9" type="ORF">PU634_16125</name>
</gene>
<keyword evidence="2 8" id="KW-0808">Transferase</keyword>
<evidence type="ECO:0000256" key="7">
    <source>
        <dbReference type="ARBA" id="ARBA00022842"/>
    </source>
</evidence>
<feature type="binding site" evidence="8">
    <location>
        <position position="252"/>
    </location>
    <ligand>
        <name>Mg(2+)</name>
        <dbReference type="ChEBI" id="CHEBI:18420"/>
    </ligand>
</feature>
<dbReference type="GO" id="GO:0070733">
    <property type="term" value="F:AMPylase activity"/>
    <property type="evidence" value="ECO:0007669"/>
    <property type="project" value="UniProtKB-EC"/>
</dbReference>
<feature type="binding site" evidence="8">
    <location>
        <position position="252"/>
    </location>
    <ligand>
        <name>ATP</name>
        <dbReference type="ChEBI" id="CHEBI:30616"/>
    </ligand>
</feature>
<comment type="catalytic activity">
    <reaction evidence="8">
        <text>L-histidyl-[protein] + UTP = N(tele)-(5'-uridylyl)-L-histidyl-[protein] + diphosphate</text>
        <dbReference type="Rhea" id="RHEA:83891"/>
        <dbReference type="Rhea" id="RHEA-COMP:9745"/>
        <dbReference type="Rhea" id="RHEA-COMP:20239"/>
        <dbReference type="ChEBI" id="CHEBI:29979"/>
        <dbReference type="ChEBI" id="CHEBI:33019"/>
        <dbReference type="ChEBI" id="CHEBI:46398"/>
        <dbReference type="ChEBI" id="CHEBI:233474"/>
    </reaction>
</comment>
<evidence type="ECO:0000256" key="8">
    <source>
        <dbReference type="HAMAP-Rule" id="MF_00692"/>
    </source>
</evidence>
<sequence length="477" mass="53570">MILDNRYAGLEWAGSRVQPTPLEAPRLLLINYGLAESLGMALDDRQWLEITSGQRLLPDMEPFAQVYAGHQFGGFSPRLGDGRALLLGEVVTPAGERWDLHLKGAGKTPYSRFGDGRAVLRSSLREYLASEALYHLGIPTTRALCLVGSSEPVYREQVEPGAALLRAAPSHLRFGHFEYFYYSGQPERIPELLDYLIDTQWPDLDKSPQGYTALFDRVVMRTAELIAHWQAVGFCHGVMNTDNMSMLGLTLDYGPYGFLDGYDPGHICNHSDPAGRYAYDQQPAVGLWNLQRLAQALSGHIELEALQASLGQYEHRLLTAYSARMRQKLGLEQWQDEDPALFRDMFTLMAEHKVDYSCWFRRLALLEAEGELPPSLAALLPAPEAWNDWFSRYRSRLAQENGTRAERRAAMDAVNPKYVLRNHLAQRAIERAEQGDMAEADTLLQLLAAPFDDQPEFNAYAEPAPEWAASLCISCSS</sequence>
<dbReference type="HAMAP" id="MF_00692">
    <property type="entry name" value="SelO"/>
    <property type="match status" value="1"/>
</dbReference>
<comment type="catalytic activity">
    <reaction evidence="8">
        <text>L-seryl-[protein] + ATP = 3-O-(5'-adenylyl)-L-seryl-[protein] + diphosphate</text>
        <dbReference type="Rhea" id="RHEA:58120"/>
        <dbReference type="Rhea" id="RHEA-COMP:9863"/>
        <dbReference type="Rhea" id="RHEA-COMP:15073"/>
        <dbReference type="ChEBI" id="CHEBI:29999"/>
        <dbReference type="ChEBI" id="CHEBI:30616"/>
        <dbReference type="ChEBI" id="CHEBI:33019"/>
        <dbReference type="ChEBI" id="CHEBI:142516"/>
        <dbReference type="EC" id="2.7.7.108"/>
    </reaction>
</comment>
<feature type="binding site" evidence="8">
    <location>
        <position position="243"/>
    </location>
    <ligand>
        <name>Mg(2+)</name>
        <dbReference type="ChEBI" id="CHEBI:18420"/>
    </ligand>
</feature>
<dbReference type="NCBIfam" id="NF000658">
    <property type="entry name" value="PRK00029.1"/>
    <property type="match status" value="1"/>
</dbReference>
<feature type="binding site" evidence="8">
    <location>
        <position position="80"/>
    </location>
    <ligand>
        <name>ATP</name>
        <dbReference type="ChEBI" id="CHEBI:30616"/>
    </ligand>
</feature>
<comment type="cofactor">
    <cofactor evidence="8">
        <name>Mg(2+)</name>
        <dbReference type="ChEBI" id="CHEBI:18420"/>
    </cofactor>
    <cofactor evidence="8">
        <name>Mn(2+)</name>
        <dbReference type="ChEBI" id="CHEBI:29035"/>
    </cofactor>
</comment>
<accession>A0AA50KP01</accession>
<dbReference type="GO" id="GO:0030145">
    <property type="term" value="F:manganese ion binding"/>
    <property type="evidence" value="ECO:0007669"/>
    <property type="project" value="UniProtKB-UniRule"/>
</dbReference>
<proteinExistence type="inferred from homology"/>
<evidence type="ECO:0000256" key="3">
    <source>
        <dbReference type="ARBA" id="ARBA00022695"/>
    </source>
</evidence>
<comment type="function">
    <text evidence="8">Nucleotidyltransferase involved in the post-translational modification of proteins. It can catalyze the addition of adenosine monophosphate (AMP) or uridine monophosphate (UMP) to a protein, resulting in modifications known as AMPylation and UMPylation.</text>
</comment>
<keyword evidence="6 8" id="KW-0067">ATP-binding</keyword>
<feature type="active site" description="Proton acceptor" evidence="8">
    <location>
        <position position="242"/>
    </location>
</feature>
<name>A0AA50KP01_9GAMM</name>
<keyword evidence="10" id="KW-1185">Reference proteome</keyword>
<comment type="catalytic activity">
    <reaction evidence="8">
        <text>L-tyrosyl-[protein] + ATP = O-(5'-adenylyl)-L-tyrosyl-[protein] + diphosphate</text>
        <dbReference type="Rhea" id="RHEA:54288"/>
        <dbReference type="Rhea" id="RHEA-COMP:10136"/>
        <dbReference type="Rhea" id="RHEA-COMP:13846"/>
        <dbReference type="ChEBI" id="CHEBI:30616"/>
        <dbReference type="ChEBI" id="CHEBI:33019"/>
        <dbReference type="ChEBI" id="CHEBI:46858"/>
        <dbReference type="ChEBI" id="CHEBI:83624"/>
        <dbReference type="EC" id="2.7.7.108"/>
    </reaction>
</comment>
<keyword evidence="7 8" id="KW-0460">Magnesium</keyword>
<dbReference type="PANTHER" id="PTHR32057">
    <property type="entry name" value="PROTEIN ADENYLYLTRANSFERASE SELO, MITOCHONDRIAL"/>
    <property type="match status" value="1"/>
</dbReference>
<dbReference type="RefSeq" id="WP_306761855.1">
    <property type="nucleotide sequence ID" value="NZ_CP118224.1"/>
</dbReference>
<evidence type="ECO:0000256" key="2">
    <source>
        <dbReference type="ARBA" id="ARBA00022679"/>
    </source>
</evidence>
<feature type="binding site" evidence="8">
    <location>
        <position position="115"/>
    </location>
    <ligand>
        <name>ATP</name>
        <dbReference type="ChEBI" id="CHEBI:30616"/>
    </ligand>
</feature>